<comment type="similarity">
    <text evidence="1">Belongs to the filamin family.</text>
</comment>
<evidence type="ECO:0000313" key="6">
    <source>
        <dbReference type="Proteomes" id="UP000193380"/>
    </source>
</evidence>
<dbReference type="PANTHER" id="PTHR38537">
    <property type="entry name" value="JITTERBUG, ISOFORM N"/>
    <property type="match status" value="1"/>
</dbReference>
<evidence type="ECO:0000313" key="5">
    <source>
        <dbReference type="EMBL" id="CDR19081.1"/>
    </source>
</evidence>
<dbReference type="GO" id="GO:0007399">
    <property type="term" value="P:nervous system development"/>
    <property type="evidence" value="ECO:0007669"/>
    <property type="project" value="UniProtKB-ARBA"/>
</dbReference>
<feature type="repeat" description="Filamin" evidence="3">
    <location>
        <begin position="1"/>
        <end position="99"/>
    </location>
</feature>
<dbReference type="Proteomes" id="UP000193380">
    <property type="component" value="Unassembled WGS sequence"/>
</dbReference>
<dbReference type="STRING" id="8022.A0A061AFW9"/>
<protein>
    <submittedName>
        <fullName evidence="5">Uncharacterized protein</fullName>
    </submittedName>
</protein>
<dbReference type="SMART" id="SM00557">
    <property type="entry name" value="IG_FLMN"/>
    <property type="match status" value="1"/>
</dbReference>
<dbReference type="Gene3D" id="2.60.40.10">
    <property type="entry name" value="Immunoglobulins"/>
    <property type="match status" value="1"/>
</dbReference>
<dbReference type="InterPro" id="IPR001298">
    <property type="entry name" value="Filamin/ABP280_rpt"/>
</dbReference>
<dbReference type="SUPFAM" id="SSF81296">
    <property type="entry name" value="E set domains"/>
    <property type="match status" value="1"/>
</dbReference>
<dbReference type="EMBL" id="FR983051">
    <property type="protein sequence ID" value="CDR19081.1"/>
    <property type="molecule type" value="Genomic_DNA"/>
</dbReference>
<dbReference type="AlphaFoldDB" id="A0A061AFW9"/>
<proteinExistence type="inferred from homology"/>
<dbReference type="PANTHER" id="PTHR38537:SF5">
    <property type="entry name" value="FILAMIN-A"/>
    <property type="match status" value="1"/>
</dbReference>
<feature type="transmembrane region" description="Helical" evidence="4">
    <location>
        <begin position="164"/>
        <end position="190"/>
    </location>
</feature>
<dbReference type="GO" id="GO:0051015">
    <property type="term" value="F:actin filament binding"/>
    <property type="evidence" value="ECO:0007669"/>
    <property type="project" value="InterPro"/>
</dbReference>
<name>A0A061AFW9_ONCMY</name>
<organism evidence="5 6">
    <name type="scientific">Oncorhynchus mykiss</name>
    <name type="common">Rainbow trout</name>
    <name type="synonym">Salmo gairdneri</name>
    <dbReference type="NCBI Taxonomy" id="8022"/>
    <lineage>
        <taxon>Eukaryota</taxon>
        <taxon>Metazoa</taxon>
        <taxon>Chordata</taxon>
        <taxon>Craniata</taxon>
        <taxon>Vertebrata</taxon>
        <taxon>Euteleostomi</taxon>
        <taxon>Actinopterygii</taxon>
        <taxon>Neopterygii</taxon>
        <taxon>Teleostei</taxon>
        <taxon>Protacanthopterygii</taxon>
        <taxon>Salmoniformes</taxon>
        <taxon>Salmonidae</taxon>
        <taxon>Salmoninae</taxon>
        <taxon>Oncorhynchus</taxon>
    </lineage>
</organism>
<gene>
    <name evidence="5" type="ORF">GSONMT00055443001</name>
</gene>
<keyword evidence="4" id="KW-0812">Transmembrane</keyword>
<dbReference type="FunFam" id="2.60.40.10:FF:000001">
    <property type="entry name" value="Filamin-C isoform b"/>
    <property type="match status" value="1"/>
</dbReference>
<sequence length="225" mass="25152">MAQGDSSKATAQGPGLEPAGNIANKTTYFDVYTAGAGVGEVEVVIMDPAGKKDVVVCQIEDKGNSLYCCTYKPTMEGAHTIYVTFAGGQISKSPFAVNIGEGETGGGGEGQISKNPFTVKIATHETKLETVFLFPILVFVFLLFMFLLFVFLGFLVFHFLVFLFLLFLFLVFLSVLFLFLLFLFLLFLFLVFLSVVFLFLLFLFLLFLFLLPVNFYCFCFYCFCF</sequence>
<dbReference type="PaxDb" id="8022-A0A061AFW9"/>
<evidence type="ECO:0000256" key="4">
    <source>
        <dbReference type="SAM" id="Phobius"/>
    </source>
</evidence>
<dbReference type="PROSITE" id="PS50194">
    <property type="entry name" value="FILAMIN_REPEAT"/>
    <property type="match status" value="1"/>
</dbReference>
<keyword evidence="2" id="KW-0677">Repeat</keyword>
<evidence type="ECO:0000256" key="1">
    <source>
        <dbReference type="ARBA" id="ARBA00009238"/>
    </source>
</evidence>
<dbReference type="InterPro" id="IPR013783">
    <property type="entry name" value="Ig-like_fold"/>
</dbReference>
<reference evidence="5" key="1">
    <citation type="journal article" date="2014" name="Nat. Commun.">
        <title>The rainbow trout genome provides novel insights into evolution after whole-genome duplication in vertebrates.</title>
        <authorList>
            <person name="Berthelot C."/>
            <person name="Brunet F."/>
            <person name="Chalopin D."/>
            <person name="Juanchich A."/>
            <person name="Bernard M."/>
            <person name="Noel B."/>
            <person name="Bento P."/>
            <person name="Da Silva C."/>
            <person name="Labadie K."/>
            <person name="Alberti A."/>
            <person name="Aury J.M."/>
            <person name="Louis A."/>
            <person name="Dehais P."/>
            <person name="Bardou P."/>
            <person name="Montfort J."/>
            <person name="Klopp C."/>
            <person name="Cabau C."/>
            <person name="Gaspin C."/>
            <person name="Thorgaard G.H."/>
            <person name="Boussaha M."/>
            <person name="Quillet E."/>
            <person name="Guyomard R."/>
            <person name="Galiana D."/>
            <person name="Bobe J."/>
            <person name="Volff J.N."/>
            <person name="Genet C."/>
            <person name="Wincker P."/>
            <person name="Jaillon O."/>
            <person name="Roest Crollius H."/>
            <person name="Guiguen Y."/>
        </authorList>
    </citation>
    <scope>NUCLEOTIDE SEQUENCE [LARGE SCALE GENOMIC DNA]</scope>
</reference>
<keyword evidence="4" id="KW-0472">Membrane</keyword>
<evidence type="ECO:0000256" key="3">
    <source>
        <dbReference type="PROSITE-ProRule" id="PRU00087"/>
    </source>
</evidence>
<dbReference type="Pfam" id="PF00630">
    <property type="entry name" value="Filamin"/>
    <property type="match status" value="1"/>
</dbReference>
<feature type="transmembrane region" description="Helical" evidence="4">
    <location>
        <begin position="196"/>
        <end position="223"/>
    </location>
</feature>
<keyword evidence="4" id="KW-1133">Transmembrane helix</keyword>
<evidence type="ECO:0000256" key="2">
    <source>
        <dbReference type="ARBA" id="ARBA00022737"/>
    </source>
</evidence>
<dbReference type="InterPro" id="IPR014756">
    <property type="entry name" value="Ig_E-set"/>
</dbReference>
<dbReference type="GO" id="GO:0030036">
    <property type="term" value="P:actin cytoskeleton organization"/>
    <property type="evidence" value="ECO:0007669"/>
    <property type="project" value="InterPro"/>
</dbReference>
<accession>A0A061AFW9</accession>
<feature type="transmembrane region" description="Helical" evidence="4">
    <location>
        <begin position="132"/>
        <end position="157"/>
    </location>
</feature>
<dbReference type="InterPro" id="IPR044801">
    <property type="entry name" value="Filamin"/>
</dbReference>
<dbReference type="InterPro" id="IPR017868">
    <property type="entry name" value="Filamin/ABP280_repeat-like"/>
</dbReference>
<reference evidence="5" key="2">
    <citation type="submission" date="2014-03" db="EMBL/GenBank/DDBJ databases">
        <authorList>
            <person name="Genoscope - CEA"/>
        </authorList>
    </citation>
    <scope>NUCLEOTIDE SEQUENCE</scope>
</reference>